<keyword evidence="8" id="KW-0723">Serine/threonine-protein kinase</keyword>
<dbReference type="EC" id="2.7.11.1" evidence="5"/>
<evidence type="ECO:0000313" key="19">
    <source>
        <dbReference type="RefSeq" id="XP_005100057.1"/>
    </source>
</evidence>
<keyword evidence="10" id="KW-0547">Nucleotide-binding</keyword>
<comment type="function">
    <text evidence="1">May be a negative regulator of NF-kappa-B and p53-mediated gene transcription.</text>
</comment>
<feature type="region of interest" description="Disordered" evidence="16">
    <location>
        <begin position="132"/>
        <end position="161"/>
    </location>
</feature>
<evidence type="ECO:0000256" key="12">
    <source>
        <dbReference type="ARBA" id="ARBA00022840"/>
    </source>
</evidence>
<evidence type="ECO:0000256" key="10">
    <source>
        <dbReference type="ARBA" id="ARBA00022741"/>
    </source>
</evidence>
<dbReference type="InterPro" id="IPR000719">
    <property type="entry name" value="Prot_kinase_dom"/>
</dbReference>
<keyword evidence="7" id="KW-0963">Cytoplasm</keyword>
<feature type="region of interest" description="Disordered" evidence="16">
    <location>
        <begin position="393"/>
        <end position="452"/>
    </location>
</feature>
<evidence type="ECO:0000256" key="4">
    <source>
        <dbReference type="ARBA" id="ARBA00006692"/>
    </source>
</evidence>
<evidence type="ECO:0000256" key="9">
    <source>
        <dbReference type="ARBA" id="ARBA00022679"/>
    </source>
</evidence>
<comment type="similarity">
    <text evidence="4">Belongs to the protein kinase superfamily. CAMK Ser/Thr protein kinase family.</text>
</comment>
<dbReference type="CDD" id="cd13974">
    <property type="entry name" value="STKc_SHIK"/>
    <property type="match status" value="1"/>
</dbReference>
<keyword evidence="11" id="KW-0418">Kinase</keyword>
<evidence type="ECO:0000256" key="13">
    <source>
        <dbReference type="ARBA" id="ARBA00023242"/>
    </source>
</evidence>
<feature type="compositionally biased region" description="Basic and acidic residues" evidence="16">
    <location>
        <begin position="585"/>
        <end position="596"/>
    </location>
</feature>
<feature type="compositionally biased region" description="Polar residues" evidence="16">
    <location>
        <begin position="281"/>
        <end position="304"/>
    </location>
</feature>
<comment type="subcellular location">
    <subcellularLocation>
        <location evidence="3">Cytoplasm</location>
    </subcellularLocation>
    <subcellularLocation>
        <location evidence="2">Nucleus</location>
    </subcellularLocation>
</comment>
<dbReference type="PANTHER" id="PTHR22961:SF16">
    <property type="entry name" value="SERINE_THREONINE-PROTEIN KINASE 40"/>
    <property type="match status" value="1"/>
</dbReference>
<proteinExistence type="inferred from homology"/>
<evidence type="ECO:0000256" key="3">
    <source>
        <dbReference type="ARBA" id="ARBA00004496"/>
    </source>
</evidence>
<dbReference type="InterPro" id="IPR024104">
    <property type="entry name" value="Tribbles/Ser_Thr_kinase_40"/>
</dbReference>
<feature type="domain" description="Protein kinase" evidence="17">
    <location>
        <begin position="609"/>
        <end position="895"/>
    </location>
</feature>
<evidence type="ECO:0000256" key="6">
    <source>
        <dbReference type="ARBA" id="ARBA00016813"/>
    </source>
</evidence>
<dbReference type="PROSITE" id="PS00108">
    <property type="entry name" value="PROTEIN_KINASE_ST"/>
    <property type="match status" value="1"/>
</dbReference>
<comment type="catalytic activity">
    <reaction evidence="14">
        <text>L-threonyl-[protein] + ATP = O-phospho-L-threonyl-[protein] + ADP + H(+)</text>
        <dbReference type="Rhea" id="RHEA:46608"/>
        <dbReference type="Rhea" id="RHEA-COMP:11060"/>
        <dbReference type="Rhea" id="RHEA-COMP:11605"/>
        <dbReference type="ChEBI" id="CHEBI:15378"/>
        <dbReference type="ChEBI" id="CHEBI:30013"/>
        <dbReference type="ChEBI" id="CHEBI:30616"/>
        <dbReference type="ChEBI" id="CHEBI:61977"/>
        <dbReference type="ChEBI" id="CHEBI:456216"/>
        <dbReference type="EC" id="2.7.11.1"/>
    </reaction>
</comment>
<feature type="region of interest" description="Disordered" evidence="16">
    <location>
        <begin position="253"/>
        <end position="304"/>
    </location>
</feature>
<sequence length="998" mass="106957">MKRNSSDHHQQPPSKVLCVSESGDSQSPLPSSSSSTVVSSCPDSRGTEAASNATVISTSRSSTCVGAASASLTVIRDLHSRFTSVLERSTQPAPRIGHLGEHGRTRSISASEINTRTGLGLNRQDIPLGFRSSGASSAFQRRGVPHQNASGSQQGTNNSSLLGSAAQFQPVTETGGSPENLLSSSRRTYSPTTSILSGRVNPLFHDANQNSDDLWPLASSAPGIPSLINFSHPILTARRHGHARSMLNISPTFYPRSHPSGEVGSSMQTESSDNLSRERTPSGSTISSLGGNFHPSATPSLNSTVYETRSGNLFRNIASHAQSSGASSASVTYGSASSGRFPVRRPDGSHLVPRRKSHSESMATRFVGIEGSSARSRGLAAFSELSSGYQPSSLQLQPLASGASATTDASDSPSSSSSSSSLTSSSSSSSASSSTPVTTSTTTPSAATSSSSSSSIVNWLGNLSSIGQHANAATSVRRPGERSATQTRRSDQSWVAAVAAAADQDSVTGGLLSGSLANFPTGSSSSSSLNGAGGSSRSLLPLGLVHDSRLPPWWHSTVEAASKYQPRSSHAENGKARSPPLSMTEDGKTVPAESKRKDYKALVKKAGPYILGPRIGSSPVRSIVQCLARKEGSDKFFIIKILTLAEPLKETMDDGQGKMLMLTEFSLLSQLKDMRGVVHCRDFFKDKAWDSKSQCEIQRLCLVVDCLMPHDYDADSHFLINLQHHVIQEKKLGEKEALIIFWDIARIVEQLHKRNIVHRDLKLGNMIVDRRTWRVTITNFCLGKHLSSEKDKLRDQRGSPAYISPDVLSGKPYYGKPSDIWALGVVLFTMLYGQFPFYDCMPQELFRKIKSAEFTIPNDGRVTEDTKQLIHRLLTLDSQTRMTASQVVDDLETTIGKWKAMMTCETDQVVPSVPIDRSREVADDAAYMKGELPEGSSGSSVDCSVPSGAQAQPSTSSTTSAGSSRQLMIKLMSDARPMSPAEIRAIRHLFTGRSGEQR</sequence>
<name>A0ABM0JRS5_APLCA</name>
<dbReference type="Pfam" id="PF00069">
    <property type="entry name" value="Pkinase"/>
    <property type="match status" value="1"/>
</dbReference>
<evidence type="ECO:0000256" key="8">
    <source>
        <dbReference type="ARBA" id="ARBA00022527"/>
    </source>
</evidence>
<feature type="compositionally biased region" description="Low complexity" evidence="16">
    <location>
        <begin position="20"/>
        <end position="44"/>
    </location>
</feature>
<reference evidence="19" key="1">
    <citation type="submission" date="2025-08" db="UniProtKB">
        <authorList>
            <consortium name="RefSeq"/>
        </authorList>
    </citation>
    <scope>IDENTIFICATION</scope>
</reference>
<dbReference type="InterPro" id="IPR024236">
    <property type="entry name" value="Ser/Thr_kinase_40"/>
</dbReference>
<evidence type="ECO:0000256" key="15">
    <source>
        <dbReference type="ARBA" id="ARBA00048679"/>
    </source>
</evidence>
<feature type="compositionally biased region" description="Polar residues" evidence="16">
    <location>
        <begin position="49"/>
        <end position="60"/>
    </location>
</feature>
<keyword evidence="18" id="KW-1185">Reference proteome</keyword>
<evidence type="ECO:0000259" key="17">
    <source>
        <dbReference type="PROSITE" id="PS50011"/>
    </source>
</evidence>
<evidence type="ECO:0000256" key="1">
    <source>
        <dbReference type="ARBA" id="ARBA00003412"/>
    </source>
</evidence>
<feature type="region of interest" description="Disordered" evidence="16">
    <location>
        <begin position="930"/>
        <end position="964"/>
    </location>
</feature>
<feature type="region of interest" description="Disordered" evidence="16">
    <location>
        <begin position="563"/>
        <end position="596"/>
    </location>
</feature>
<feature type="compositionally biased region" description="Low complexity" evidence="16">
    <location>
        <begin position="400"/>
        <end position="452"/>
    </location>
</feature>
<dbReference type="Proteomes" id="UP000694888">
    <property type="component" value="Unplaced"/>
</dbReference>
<dbReference type="InterPro" id="IPR008271">
    <property type="entry name" value="Ser/Thr_kinase_AS"/>
</dbReference>
<protein>
    <recommendedName>
        <fullName evidence="6">Serine/threonine-protein kinase 40</fullName>
        <ecNumber evidence="5">2.7.11.1</ecNumber>
    </recommendedName>
</protein>
<gene>
    <name evidence="19" type="primary">LOC101846506</name>
</gene>
<dbReference type="RefSeq" id="XP_005100057.1">
    <property type="nucleotide sequence ID" value="XM_005100000.3"/>
</dbReference>
<accession>A0ABM0JRS5</accession>
<feature type="compositionally biased region" description="Polar residues" evidence="16">
    <location>
        <begin position="147"/>
        <end position="161"/>
    </location>
</feature>
<feature type="region of interest" description="Disordered" evidence="16">
    <location>
        <begin position="324"/>
        <end position="363"/>
    </location>
</feature>
<evidence type="ECO:0000256" key="2">
    <source>
        <dbReference type="ARBA" id="ARBA00004123"/>
    </source>
</evidence>
<feature type="region of interest" description="Disordered" evidence="16">
    <location>
        <begin position="470"/>
        <end position="492"/>
    </location>
</feature>
<keyword evidence="12" id="KW-0067">ATP-binding</keyword>
<feature type="compositionally biased region" description="Low complexity" evidence="16">
    <location>
        <begin position="935"/>
        <end position="964"/>
    </location>
</feature>
<dbReference type="GeneID" id="101846506"/>
<evidence type="ECO:0000313" key="18">
    <source>
        <dbReference type="Proteomes" id="UP000694888"/>
    </source>
</evidence>
<evidence type="ECO:0000256" key="14">
    <source>
        <dbReference type="ARBA" id="ARBA00047899"/>
    </source>
</evidence>
<keyword evidence="13" id="KW-0539">Nucleus</keyword>
<keyword evidence="9" id="KW-0808">Transferase</keyword>
<feature type="compositionally biased region" description="Basic and acidic residues" evidence="16">
    <location>
        <begin position="1"/>
        <end position="10"/>
    </location>
</feature>
<organism evidence="18 19">
    <name type="scientific">Aplysia californica</name>
    <name type="common">California sea hare</name>
    <dbReference type="NCBI Taxonomy" id="6500"/>
    <lineage>
        <taxon>Eukaryota</taxon>
        <taxon>Metazoa</taxon>
        <taxon>Spiralia</taxon>
        <taxon>Lophotrochozoa</taxon>
        <taxon>Mollusca</taxon>
        <taxon>Gastropoda</taxon>
        <taxon>Heterobranchia</taxon>
        <taxon>Euthyneura</taxon>
        <taxon>Tectipleura</taxon>
        <taxon>Aplysiida</taxon>
        <taxon>Aplysioidea</taxon>
        <taxon>Aplysiidae</taxon>
        <taxon>Aplysia</taxon>
    </lineage>
</organism>
<dbReference type="SMART" id="SM00220">
    <property type="entry name" value="S_TKc"/>
    <property type="match status" value="1"/>
</dbReference>
<feature type="region of interest" description="Disordered" evidence="16">
    <location>
        <begin position="1"/>
        <end position="60"/>
    </location>
</feature>
<dbReference type="PROSITE" id="PS50011">
    <property type="entry name" value="PROTEIN_KINASE_DOM"/>
    <property type="match status" value="1"/>
</dbReference>
<dbReference type="InterPro" id="IPR011009">
    <property type="entry name" value="Kinase-like_dom_sf"/>
</dbReference>
<feature type="compositionally biased region" description="Polar residues" evidence="16">
    <location>
        <begin position="263"/>
        <end position="274"/>
    </location>
</feature>
<dbReference type="Gene3D" id="1.10.510.10">
    <property type="entry name" value="Transferase(Phosphotransferase) domain 1"/>
    <property type="match status" value="1"/>
</dbReference>
<feature type="compositionally biased region" description="Low complexity" evidence="16">
    <location>
        <begin position="324"/>
        <end position="339"/>
    </location>
</feature>
<evidence type="ECO:0000256" key="11">
    <source>
        <dbReference type="ARBA" id="ARBA00022777"/>
    </source>
</evidence>
<evidence type="ECO:0000256" key="16">
    <source>
        <dbReference type="SAM" id="MobiDB-lite"/>
    </source>
</evidence>
<dbReference type="PANTHER" id="PTHR22961">
    <property type="entry name" value="SER/THR PROTEIN KINASE-TRB"/>
    <property type="match status" value="1"/>
</dbReference>
<evidence type="ECO:0000256" key="5">
    <source>
        <dbReference type="ARBA" id="ARBA00012513"/>
    </source>
</evidence>
<evidence type="ECO:0000256" key="7">
    <source>
        <dbReference type="ARBA" id="ARBA00022490"/>
    </source>
</evidence>
<comment type="catalytic activity">
    <reaction evidence="15">
        <text>L-seryl-[protein] + ATP = O-phospho-L-seryl-[protein] + ADP + H(+)</text>
        <dbReference type="Rhea" id="RHEA:17989"/>
        <dbReference type="Rhea" id="RHEA-COMP:9863"/>
        <dbReference type="Rhea" id="RHEA-COMP:11604"/>
        <dbReference type="ChEBI" id="CHEBI:15378"/>
        <dbReference type="ChEBI" id="CHEBI:29999"/>
        <dbReference type="ChEBI" id="CHEBI:30616"/>
        <dbReference type="ChEBI" id="CHEBI:83421"/>
        <dbReference type="ChEBI" id="CHEBI:456216"/>
        <dbReference type="EC" id="2.7.11.1"/>
    </reaction>
</comment>
<dbReference type="SUPFAM" id="SSF56112">
    <property type="entry name" value="Protein kinase-like (PK-like)"/>
    <property type="match status" value="1"/>
</dbReference>